<reference evidence="2" key="1">
    <citation type="submission" date="2020-05" db="UniProtKB">
        <authorList>
            <consortium name="EnsemblMetazoa"/>
        </authorList>
    </citation>
    <scope>IDENTIFICATION</scope>
    <source>
        <strain evidence="2">USDA</strain>
    </source>
</reference>
<dbReference type="OrthoDB" id="5982503at2759"/>
<dbReference type="AlphaFoldDB" id="A0A1I8PV89"/>
<proteinExistence type="predicted"/>
<keyword evidence="3" id="KW-1185">Reference proteome</keyword>
<dbReference type="Pfam" id="PF14989">
    <property type="entry name" value="CCDC32"/>
    <property type="match status" value="1"/>
</dbReference>
<dbReference type="PANTHER" id="PTHR31800:SF1">
    <property type="entry name" value="COILED-COIL DOMAIN-CONTAINING PROTEIN 32"/>
    <property type="match status" value="1"/>
</dbReference>
<feature type="compositionally biased region" description="Polar residues" evidence="1">
    <location>
        <begin position="11"/>
        <end position="31"/>
    </location>
</feature>
<dbReference type="PANTHER" id="PTHR31800">
    <property type="entry name" value="COILED-COIL DOMAIN-CONTAINING PROTEIN 32"/>
    <property type="match status" value="1"/>
</dbReference>
<evidence type="ECO:0000313" key="2">
    <source>
        <dbReference type="EnsemblMetazoa" id="SCAU011417-PA"/>
    </source>
</evidence>
<dbReference type="STRING" id="35570.A0A1I8PV89"/>
<feature type="region of interest" description="Disordered" evidence="1">
    <location>
        <begin position="168"/>
        <end position="188"/>
    </location>
</feature>
<evidence type="ECO:0000313" key="3">
    <source>
        <dbReference type="Proteomes" id="UP000095300"/>
    </source>
</evidence>
<accession>A0A1I8PV89</accession>
<dbReference type="InterPro" id="IPR028039">
    <property type="entry name" value="CCDC32"/>
</dbReference>
<gene>
    <name evidence="2" type="primary">106086724</name>
</gene>
<feature type="compositionally biased region" description="Acidic residues" evidence="1">
    <location>
        <begin position="170"/>
        <end position="182"/>
    </location>
</feature>
<dbReference type="EnsemblMetazoa" id="SCAU011417-RA">
    <property type="protein sequence ID" value="SCAU011417-PA"/>
    <property type="gene ID" value="SCAU011417"/>
</dbReference>
<evidence type="ECO:0000256" key="1">
    <source>
        <dbReference type="SAM" id="MobiDB-lite"/>
    </source>
</evidence>
<name>A0A1I8PV89_STOCA</name>
<dbReference type="GO" id="GO:0044782">
    <property type="term" value="P:cilium organization"/>
    <property type="evidence" value="ECO:0007669"/>
    <property type="project" value="TreeGrafter"/>
</dbReference>
<dbReference type="KEGG" id="scac:106086724"/>
<organism evidence="2 3">
    <name type="scientific">Stomoxys calcitrans</name>
    <name type="common">Stable fly</name>
    <name type="synonym">Conops calcitrans</name>
    <dbReference type="NCBI Taxonomy" id="35570"/>
    <lineage>
        <taxon>Eukaryota</taxon>
        <taxon>Metazoa</taxon>
        <taxon>Ecdysozoa</taxon>
        <taxon>Arthropoda</taxon>
        <taxon>Hexapoda</taxon>
        <taxon>Insecta</taxon>
        <taxon>Pterygota</taxon>
        <taxon>Neoptera</taxon>
        <taxon>Endopterygota</taxon>
        <taxon>Diptera</taxon>
        <taxon>Brachycera</taxon>
        <taxon>Muscomorpha</taxon>
        <taxon>Muscoidea</taxon>
        <taxon>Muscidae</taxon>
        <taxon>Stomoxys</taxon>
    </lineage>
</organism>
<dbReference type="Proteomes" id="UP000095300">
    <property type="component" value="Unassembled WGS sequence"/>
</dbReference>
<protein>
    <submittedName>
        <fullName evidence="2">Uncharacterized protein</fullName>
    </submittedName>
</protein>
<sequence>MTDPDPWSVQHPENCTNGHNPTSSATESSVDSDCVGFEDSFTTFSNNNNTQEERNFSSDNNKPEHQPLPDSQTYLKSLERKLSNLKKNSKLVDALTEKRNDCLRSLVQSDLSRNGSCNNDLLLELEASIGNTDSAVHNLYRQIQPIQPVTVGETVHIVNYDQLEEQRLEADEEAESFTEEEASLPASR</sequence>
<feature type="region of interest" description="Disordered" evidence="1">
    <location>
        <begin position="1"/>
        <end position="70"/>
    </location>
</feature>
<feature type="compositionally biased region" description="Low complexity" evidence="1">
    <location>
        <begin position="40"/>
        <end position="50"/>
    </location>
</feature>
<feature type="compositionally biased region" description="Basic and acidic residues" evidence="1">
    <location>
        <begin position="51"/>
        <end position="67"/>
    </location>
</feature>
<dbReference type="VEuPathDB" id="VectorBase:SCAU011417"/>